<accession>J9GRH8</accession>
<dbReference type="AlphaFoldDB" id="J9GRH8"/>
<name>J9GRH8_9ZZZZ</name>
<feature type="non-terminal residue" evidence="2">
    <location>
        <position position="128"/>
    </location>
</feature>
<feature type="compositionally biased region" description="Low complexity" evidence="1">
    <location>
        <begin position="1"/>
        <end position="26"/>
    </location>
</feature>
<gene>
    <name evidence="2" type="ORF">EVA_06750</name>
</gene>
<sequence length="128" mass="13914">MTAAETTEQTATPEKAEPVAAVAVETTTEKDEALEKPVKPLDIEPMEAPAESASSEEVATPDSVEEEQPDEGDEQTNETRRRRPRRRRRSNKAANGEEAPLNDVKTEEADAQNESAPADEPSVSESQP</sequence>
<organism evidence="2">
    <name type="scientific">gut metagenome</name>
    <dbReference type="NCBI Taxonomy" id="749906"/>
    <lineage>
        <taxon>unclassified sequences</taxon>
        <taxon>metagenomes</taxon>
        <taxon>organismal metagenomes</taxon>
    </lineage>
</organism>
<feature type="compositionally biased region" description="Basic and acidic residues" evidence="1">
    <location>
        <begin position="27"/>
        <end position="42"/>
    </location>
</feature>
<comment type="caution">
    <text evidence="2">The sequence shown here is derived from an EMBL/GenBank/DDBJ whole genome shotgun (WGS) entry which is preliminary data.</text>
</comment>
<protein>
    <submittedName>
        <fullName evidence="2">Uncharacterized protein</fullName>
    </submittedName>
</protein>
<evidence type="ECO:0000256" key="1">
    <source>
        <dbReference type="SAM" id="MobiDB-lite"/>
    </source>
</evidence>
<feature type="region of interest" description="Disordered" evidence="1">
    <location>
        <begin position="1"/>
        <end position="128"/>
    </location>
</feature>
<reference evidence="2" key="1">
    <citation type="journal article" date="2012" name="PLoS ONE">
        <title>Gene sets for utilization of primary and secondary nutrition supplies in the distal gut of endangered iberian lynx.</title>
        <authorList>
            <person name="Alcaide M."/>
            <person name="Messina E."/>
            <person name="Richter M."/>
            <person name="Bargiela R."/>
            <person name="Peplies J."/>
            <person name="Huws S.A."/>
            <person name="Newbold C.J."/>
            <person name="Golyshin P.N."/>
            <person name="Simon M.A."/>
            <person name="Lopez G."/>
            <person name="Yakimov M.M."/>
            <person name="Ferrer M."/>
        </authorList>
    </citation>
    <scope>NUCLEOTIDE SEQUENCE</scope>
</reference>
<feature type="compositionally biased region" description="Basic residues" evidence="1">
    <location>
        <begin position="80"/>
        <end position="91"/>
    </location>
</feature>
<dbReference type="EMBL" id="AMCI01001564">
    <property type="protein sequence ID" value="EJX05143.1"/>
    <property type="molecule type" value="Genomic_DNA"/>
</dbReference>
<proteinExistence type="predicted"/>
<evidence type="ECO:0000313" key="2">
    <source>
        <dbReference type="EMBL" id="EJX05143.1"/>
    </source>
</evidence>
<feature type="compositionally biased region" description="Low complexity" evidence="1">
    <location>
        <begin position="46"/>
        <end position="57"/>
    </location>
</feature>
<feature type="compositionally biased region" description="Acidic residues" evidence="1">
    <location>
        <begin position="63"/>
        <end position="76"/>
    </location>
</feature>